<accession>A0A644XVI1</accession>
<proteinExistence type="predicted"/>
<dbReference type="AlphaFoldDB" id="A0A644XVI1"/>
<organism evidence="1">
    <name type="scientific">bioreactor metagenome</name>
    <dbReference type="NCBI Taxonomy" id="1076179"/>
    <lineage>
        <taxon>unclassified sequences</taxon>
        <taxon>metagenomes</taxon>
        <taxon>ecological metagenomes</taxon>
    </lineage>
</organism>
<dbReference type="EMBL" id="VSSQ01003242">
    <property type="protein sequence ID" value="MPM19778.1"/>
    <property type="molecule type" value="Genomic_DNA"/>
</dbReference>
<protein>
    <submittedName>
        <fullName evidence="1">Uncharacterized protein</fullName>
    </submittedName>
</protein>
<sequence>MLQPVLVGAELCPLAGDPVDGTVDDGDGTGCRLTVGDKHVVDAKSLGAHVADVDAHVFLLVGADLEDSGVVRKVKDRLVNAGISCKPKALGAFGPLQFRVGHGVELHVHVSVNNTVQHVAGDLDVGGDSSAAVGIVDAYPVLAFPRVLNHVEAEGLYYIFIARKVQFARLAGDGGADDECAFNRFGSIVGRGFNKVHEPVGMAVEIICLAETEGNRVVQFELNIPKSVGGVQGDHGLLSITLGDGDVLRVFDHELAVGIPELVEVTKLNIALGHLTYVCSLEAGQKVCSCREILIQLQHNVRLVQGTVRCVQIEVTEVDIVAYNS</sequence>
<name>A0A644XVI1_9ZZZZ</name>
<comment type="caution">
    <text evidence="1">The sequence shown here is derived from an EMBL/GenBank/DDBJ whole genome shotgun (WGS) entry which is preliminary data.</text>
</comment>
<gene>
    <name evidence="1" type="ORF">SDC9_66204</name>
</gene>
<reference evidence="1" key="1">
    <citation type="submission" date="2019-08" db="EMBL/GenBank/DDBJ databases">
        <authorList>
            <person name="Kucharzyk K."/>
            <person name="Murdoch R.W."/>
            <person name="Higgins S."/>
            <person name="Loffler F."/>
        </authorList>
    </citation>
    <scope>NUCLEOTIDE SEQUENCE</scope>
</reference>
<evidence type="ECO:0000313" key="1">
    <source>
        <dbReference type="EMBL" id="MPM19778.1"/>
    </source>
</evidence>